<dbReference type="RefSeq" id="WP_284823869.1">
    <property type="nucleotide sequence ID" value="NZ_CP126969.1"/>
</dbReference>
<dbReference type="SMART" id="SM00894">
    <property type="entry name" value="Excalibur"/>
    <property type="match status" value="1"/>
</dbReference>
<feature type="transmembrane region" description="Helical" evidence="1">
    <location>
        <begin position="39"/>
        <end position="60"/>
    </location>
</feature>
<proteinExistence type="predicted"/>
<keyword evidence="1" id="KW-0812">Transmembrane</keyword>
<feature type="transmembrane region" description="Helical" evidence="1">
    <location>
        <begin position="12"/>
        <end position="33"/>
    </location>
</feature>
<dbReference type="Proteomes" id="UP001225598">
    <property type="component" value="Chromosome"/>
</dbReference>
<evidence type="ECO:0000259" key="2">
    <source>
        <dbReference type="SMART" id="SM00894"/>
    </source>
</evidence>
<sequence>MDTSPLGKPSVFAQSLAWIGAVSGIALIVYSLVAAEGLWGRLGGILVGLAFIGPAAWWFYCAQQDKKKAAQHEEILRSHRELTALLGPDTPELVRGMGSVETPQPTDRRWPVVSAGAAVALIAGAVMMPAGDQPTNDVYRDCTDVWNELERPLEEGEPGYVRNLDADTDGVACEIDPR</sequence>
<name>A0ABY8VHM8_9CORY</name>
<keyword evidence="4" id="KW-1185">Reference proteome</keyword>
<dbReference type="InterPro" id="IPR008613">
    <property type="entry name" value="Excalibur_Ca-bd_domain"/>
</dbReference>
<evidence type="ECO:0000256" key="1">
    <source>
        <dbReference type="SAM" id="Phobius"/>
    </source>
</evidence>
<dbReference type="Pfam" id="PF05901">
    <property type="entry name" value="Excalibur"/>
    <property type="match status" value="1"/>
</dbReference>
<protein>
    <submittedName>
        <fullName evidence="3">Excalibur calcium-binding domain-containing protein</fullName>
    </submittedName>
</protein>
<organism evidence="3 4">
    <name type="scientific">Corynebacterium breve</name>
    <dbReference type="NCBI Taxonomy" id="3049799"/>
    <lineage>
        <taxon>Bacteria</taxon>
        <taxon>Bacillati</taxon>
        <taxon>Actinomycetota</taxon>
        <taxon>Actinomycetes</taxon>
        <taxon>Mycobacteriales</taxon>
        <taxon>Corynebacteriaceae</taxon>
        <taxon>Corynebacterium</taxon>
    </lineage>
</organism>
<keyword evidence="1" id="KW-0472">Membrane</keyword>
<dbReference type="EMBL" id="CP126969">
    <property type="protein sequence ID" value="WIM67055.1"/>
    <property type="molecule type" value="Genomic_DNA"/>
</dbReference>
<evidence type="ECO:0000313" key="3">
    <source>
        <dbReference type="EMBL" id="WIM67055.1"/>
    </source>
</evidence>
<accession>A0ABY8VHM8</accession>
<evidence type="ECO:0000313" key="4">
    <source>
        <dbReference type="Proteomes" id="UP001225598"/>
    </source>
</evidence>
<keyword evidence="1" id="KW-1133">Transmembrane helix</keyword>
<gene>
    <name evidence="3" type="ORF">QP027_07935</name>
</gene>
<reference evidence="3 4" key="1">
    <citation type="submission" date="2023-05" db="EMBL/GenBank/DDBJ databases">
        <title>Corynebacterium suedekumii sp. nov. and Corynebacterium breve sp. nov. isolated from raw cow's milk.</title>
        <authorList>
            <person name="Baer M.K."/>
            <person name="Mehl L."/>
            <person name="Hellmuth R."/>
            <person name="Marke G."/>
            <person name="Lipski A."/>
        </authorList>
    </citation>
    <scope>NUCLEOTIDE SEQUENCE [LARGE SCALE GENOMIC DNA]</scope>
    <source>
        <strain evidence="3 4">R4</strain>
    </source>
</reference>
<feature type="domain" description="Excalibur calcium-binding" evidence="2">
    <location>
        <begin position="138"/>
        <end position="174"/>
    </location>
</feature>